<evidence type="ECO:0000313" key="8">
    <source>
        <dbReference type="EMBL" id="CEG61413.1"/>
    </source>
</evidence>
<dbReference type="OrthoDB" id="9803892at2"/>
<dbReference type="InterPro" id="IPR036291">
    <property type="entry name" value="NAD(P)-bd_dom_sf"/>
</dbReference>
<dbReference type="EC" id="1.1.1.133" evidence="3 6"/>
<keyword evidence="11" id="KW-1185">Reference proteome</keyword>
<dbReference type="GO" id="GO:0005829">
    <property type="term" value="C:cytosol"/>
    <property type="evidence" value="ECO:0007669"/>
    <property type="project" value="TreeGrafter"/>
</dbReference>
<dbReference type="PANTHER" id="PTHR10491:SF4">
    <property type="entry name" value="METHIONINE ADENOSYLTRANSFERASE 2 SUBUNIT BETA"/>
    <property type="match status" value="1"/>
</dbReference>
<dbReference type="Pfam" id="PF04321">
    <property type="entry name" value="RmlD_sub_bind"/>
    <property type="match status" value="1"/>
</dbReference>
<dbReference type="Gene3D" id="3.90.25.10">
    <property type="entry name" value="UDP-galactose 4-epimerase, domain 1"/>
    <property type="match status" value="1"/>
</dbReference>
<dbReference type="PATRIC" id="fig|451.8.peg.1235"/>
<evidence type="ECO:0000256" key="2">
    <source>
        <dbReference type="ARBA" id="ARBA00010944"/>
    </source>
</evidence>
<dbReference type="CDD" id="cd05254">
    <property type="entry name" value="dTDP_HR_like_SDR_e"/>
    <property type="match status" value="1"/>
</dbReference>
<dbReference type="InterPro" id="IPR005913">
    <property type="entry name" value="dTDP_dehydrorham_reduct"/>
</dbReference>
<dbReference type="EMBL" id="FMVN01000007">
    <property type="protein sequence ID" value="SCY40340.1"/>
    <property type="molecule type" value="Genomic_DNA"/>
</dbReference>
<organism evidence="8 10">
    <name type="scientific">Legionella micdadei</name>
    <name type="common">Tatlockia micdadei</name>
    <dbReference type="NCBI Taxonomy" id="451"/>
    <lineage>
        <taxon>Bacteria</taxon>
        <taxon>Pseudomonadati</taxon>
        <taxon>Pseudomonadota</taxon>
        <taxon>Gammaproteobacteria</taxon>
        <taxon>Legionellales</taxon>
        <taxon>Legionellaceae</taxon>
        <taxon>Legionella</taxon>
    </lineage>
</organism>
<name>A0A098GG18_LEGMI</name>
<dbReference type="NCBIfam" id="TIGR01214">
    <property type="entry name" value="rmlD"/>
    <property type="match status" value="1"/>
</dbReference>
<dbReference type="KEGG" id="tmc:LMI_2134"/>
<dbReference type="SUPFAM" id="SSF51735">
    <property type="entry name" value="NAD(P)-binding Rossmann-fold domains"/>
    <property type="match status" value="1"/>
</dbReference>
<comment type="function">
    <text evidence="6">Catalyzes the reduction of dTDP-6-deoxy-L-lyxo-4-hexulose to yield dTDP-L-rhamnose.</text>
</comment>
<dbReference type="InterPro" id="IPR029903">
    <property type="entry name" value="RmlD-like-bd"/>
</dbReference>
<proteinExistence type="inferred from homology"/>
<accession>A0A098GG18</accession>
<dbReference type="GO" id="GO:0008831">
    <property type="term" value="F:dTDP-4-dehydrorhamnose reductase activity"/>
    <property type="evidence" value="ECO:0007669"/>
    <property type="project" value="UniProtKB-EC"/>
</dbReference>
<dbReference type="EMBL" id="LN614830">
    <property type="protein sequence ID" value="CEG61413.1"/>
    <property type="molecule type" value="Genomic_DNA"/>
</dbReference>
<evidence type="ECO:0000256" key="1">
    <source>
        <dbReference type="ARBA" id="ARBA00004781"/>
    </source>
</evidence>
<dbReference type="UniPathway" id="UPA00124"/>
<dbReference type="GO" id="GO:0019305">
    <property type="term" value="P:dTDP-rhamnose biosynthetic process"/>
    <property type="evidence" value="ECO:0007669"/>
    <property type="project" value="UniProtKB-UniPathway"/>
</dbReference>
<dbReference type="Proteomes" id="UP000032414">
    <property type="component" value="Chromosome I"/>
</dbReference>
<keyword evidence="6 8" id="KW-0560">Oxidoreductase</keyword>
<protein>
    <recommendedName>
        <fullName evidence="4 6">dTDP-4-dehydrorhamnose reductase</fullName>
        <ecNumber evidence="3 6">1.1.1.133</ecNumber>
    </recommendedName>
</protein>
<comment type="cofactor">
    <cofactor evidence="6">
        <name>Mg(2+)</name>
        <dbReference type="ChEBI" id="CHEBI:18420"/>
    </cofactor>
    <text evidence="6">Binds 1 Mg(2+) ion per monomer.</text>
</comment>
<evidence type="ECO:0000259" key="7">
    <source>
        <dbReference type="Pfam" id="PF04321"/>
    </source>
</evidence>
<dbReference type="HOGENOM" id="CLU_045518_1_0_6"/>
<dbReference type="GO" id="GO:0009243">
    <property type="term" value="P:O antigen biosynthetic process"/>
    <property type="evidence" value="ECO:0007669"/>
    <property type="project" value="UniProtKB-UniPathway"/>
</dbReference>
<keyword evidence="6" id="KW-0521">NADP</keyword>
<dbReference type="Gene3D" id="3.40.50.720">
    <property type="entry name" value="NAD(P)-binding Rossmann-like Domain"/>
    <property type="match status" value="1"/>
</dbReference>
<evidence type="ECO:0000256" key="4">
    <source>
        <dbReference type="ARBA" id="ARBA00017099"/>
    </source>
</evidence>
<evidence type="ECO:0000313" key="10">
    <source>
        <dbReference type="Proteomes" id="UP000032414"/>
    </source>
</evidence>
<dbReference type="UniPathway" id="UPA00281"/>
<gene>
    <name evidence="8" type="primary">rmlD</name>
    <name evidence="8" type="ORF">LMI_2134</name>
    <name evidence="9" type="ORF">SAMN02982997_01621</name>
</gene>
<comment type="catalytic activity">
    <reaction evidence="5 6">
        <text>dTDP-beta-L-rhamnose + NADP(+) = dTDP-4-dehydro-beta-L-rhamnose + NADPH + H(+)</text>
        <dbReference type="Rhea" id="RHEA:21796"/>
        <dbReference type="ChEBI" id="CHEBI:15378"/>
        <dbReference type="ChEBI" id="CHEBI:57510"/>
        <dbReference type="ChEBI" id="CHEBI:57783"/>
        <dbReference type="ChEBI" id="CHEBI:58349"/>
        <dbReference type="ChEBI" id="CHEBI:62830"/>
        <dbReference type="EC" id="1.1.1.133"/>
    </reaction>
</comment>
<evidence type="ECO:0000256" key="3">
    <source>
        <dbReference type="ARBA" id="ARBA00012929"/>
    </source>
</evidence>
<evidence type="ECO:0000313" key="9">
    <source>
        <dbReference type="EMBL" id="SCY40340.1"/>
    </source>
</evidence>
<comment type="pathway">
    <text evidence="1 6">Carbohydrate biosynthesis; dTDP-L-rhamnose biosynthesis.</text>
</comment>
<reference evidence="8" key="2">
    <citation type="submission" date="2014-09" db="EMBL/GenBank/DDBJ databases">
        <authorList>
            <person name="GOMEZ-VALERO Laura"/>
        </authorList>
    </citation>
    <scope>NUCLEOTIDE SEQUENCE</scope>
    <source>
        <strain evidence="8">ATCC33218</strain>
    </source>
</reference>
<evidence type="ECO:0000313" key="11">
    <source>
        <dbReference type="Proteomes" id="UP000182998"/>
    </source>
</evidence>
<dbReference type="RefSeq" id="WP_045099657.1">
    <property type="nucleotide sequence ID" value="NZ_CP020614.1"/>
</dbReference>
<dbReference type="STRING" id="451.B6N58_05425"/>
<feature type="domain" description="RmlD-like substrate binding" evidence="7">
    <location>
        <begin position="3"/>
        <end position="295"/>
    </location>
</feature>
<evidence type="ECO:0000256" key="5">
    <source>
        <dbReference type="ARBA" id="ARBA00048200"/>
    </source>
</evidence>
<dbReference type="AlphaFoldDB" id="A0A098GG18"/>
<comment type="similarity">
    <text evidence="2 6">Belongs to the dTDP-4-dehydrorhamnose reductase family.</text>
</comment>
<reference evidence="9 11" key="3">
    <citation type="submission" date="2016-10" db="EMBL/GenBank/DDBJ databases">
        <authorList>
            <person name="Varghese N."/>
            <person name="Submissions S."/>
        </authorList>
    </citation>
    <scope>NUCLEOTIDE SEQUENCE [LARGE SCALE GENOMIC DNA]</scope>
    <source>
        <strain evidence="9 11">ATCC 33218</strain>
    </source>
</reference>
<dbReference type="PANTHER" id="PTHR10491">
    <property type="entry name" value="DTDP-4-DEHYDRORHAMNOSE REDUCTASE"/>
    <property type="match status" value="1"/>
</dbReference>
<reference evidence="10" key="1">
    <citation type="submission" date="2014-09" db="EMBL/GenBank/DDBJ databases">
        <authorList>
            <person name="Gomez-Valero L."/>
        </authorList>
    </citation>
    <scope>NUCLEOTIDE SEQUENCE [LARGE SCALE GENOMIC DNA]</scope>
    <source>
        <strain evidence="10">ATCC33218</strain>
    </source>
</reference>
<dbReference type="Proteomes" id="UP000182998">
    <property type="component" value="Unassembled WGS sequence"/>
</dbReference>
<sequence>MKKILLLGKSGQLGWELQRALSPLGEVIALDRHANVPFCGDLTKVSNLVQTVRALAPDVVVNAAGYTAVDKAETETELASLINSQVPGILAREVAALGAWLVHYSTDYVFDGSGCTPWEEGDKPMPLNSYGRSKLAGEQAIQASGCKHLIFRTSWVYGAHGNNFVKTILRLARERETLSVVADQIGAPTGADLLADLTAHALRTAVKNPEVSGLYHMASHGEVSWYDYANLIVNTASALGQQCLVKQIFPIPSSDYITAAKRPLNSRLATTKLIDTFSLQLPHWEYGVVRVIKEILENA</sequence>
<dbReference type="NCBIfam" id="NF007440">
    <property type="entry name" value="PRK09987.1"/>
    <property type="match status" value="1"/>
</dbReference>
<evidence type="ECO:0000256" key="6">
    <source>
        <dbReference type="RuleBase" id="RU364082"/>
    </source>
</evidence>